<keyword evidence="5 6" id="KW-0349">Heme</keyword>
<reference evidence="7 8" key="1">
    <citation type="submission" date="2016-07" db="EMBL/GenBank/DDBJ databases">
        <title>Draft genome of the white-rot fungus Obba rivulosa 3A-2.</title>
        <authorList>
            <consortium name="DOE Joint Genome Institute"/>
            <person name="Miettinen O."/>
            <person name="Riley R."/>
            <person name="Acob R."/>
            <person name="Barry K."/>
            <person name="Cullen D."/>
            <person name="De Vries R."/>
            <person name="Hainaut M."/>
            <person name="Hatakka A."/>
            <person name="Henrissat B."/>
            <person name="Hilden K."/>
            <person name="Kuo R."/>
            <person name="Labutti K."/>
            <person name="Lipzen A."/>
            <person name="Makela M.R."/>
            <person name="Sandor L."/>
            <person name="Spatafora J.W."/>
            <person name="Grigoriev I.V."/>
            <person name="Hibbett D.S."/>
        </authorList>
    </citation>
    <scope>NUCLEOTIDE SEQUENCE [LARGE SCALE GENOMIC DNA]</scope>
    <source>
        <strain evidence="7 8">3A-2</strain>
    </source>
</reference>
<dbReference type="PROSITE" id="PS00086">
    <property type="entry name" value="CYTOCHROME_P450"/>
    <property type="match status" value="1"/>
</dbReference>
<dbReference type="InterPro" id="IPR017972">
    <property type="entry name" value="Cyt_P450_CS"/>
</dbReference>
<dbReference type="InterPro" id="IPR050121">
    <property type="entry name" value="Cytochrome_P450_monoxygenase"/>
</dbReference>
<evidence type="ECO:0000313" key="7">
    <source>
        <dbReference type="EMBL" id="OCH89926.1"/>
    </source>
</evidence>
<dbReference type="PRINTS" id="PR00385">
    <property type="entry name" value="P450"/>
</dbReference>
<dbReference type="PANTHER" id="PTHR24305:SF164">
    <property type="entry name" value="P450, PUTATIVE (EUROFUNG)-RELATED"/>
    <property type="match status" value="1"/>
</dbReference>
<dbReference type="GO" id="GO:0004497">
    <property type="term" value="F:monooxygenase activity"/>
    <property type="evidence" value="ECO:0007669"/>
    <property type="project" value="UniProtKB-KW"/>
</dbReference>
<dbReference type="Pfam" id="PF00067">
    <property type="entry name" value="p450"/>
    <property type="match status" value="1"/>
</dbReference>
<dbReference type="Proteomes" id="UP000250043">
    <property type="component" value="Unassembled WGS sequence"/>
</dbReference>
<accession>A0A8E2AS18</accession>
<proteinExistence type="inferred from homology"/>
<dbReference type="InterPro" id="IPR001128">
    <property type="entry name" value="Cyt_P450"/>
</dbReference>
<comment type="pathway">
    <text evidence="2">Secondary metabolite biosynthesis.</text>
</comment>
<keyword evidence="3 5" id="KW-0479">Metal-binding</keyword>
<comment type="similarity">
    <text evidence="6">Belongs to the cytochrome P450 family.</text>
</comment>
<name>A0A8E2AS18_9APHY</name>
<evidence type="ECO:0000256" key="3">
    <source>
        <dbReference type="ARBA" id="ARBA00022723"/>
    </source>
</evidence>
<evidence type="ECO:0000256" key="4">
    <source>
        <dbReference type="ARBA" id="ARBA00023004"/>
    </source>
</evidence>
<dbReference type="AlphaFoldDB" id="A0A8E2AS18"/>
<dbReference type="PRINTS" id="PR00463">
    <property type="entry name" value="EP450I"/>
</dbReference>
<sequence length="477" mass="54549">MIAAYLFVILTTSYLFKTLFHRVFRSPLAHLPGPQITVISGLCLVFKEFTRQRRKWIHKLHLQYGPIVRLSPNEVSFATWDAAKEIYVSGGSGYDKTSFYDLFDNFSTKNTFSTLDKDMHATTKRRFIDRYNKSSVMQPNAVCGIRERAEEFVAKCTESPGKSANIYLYLHCYALDCITHHLFHPYGIHSLTNPSDMSKMRELSYRDTIRSQYLQYYFPKIMAMTARFKHRKNRRGDIVASYVLDLVQNSPETDSSTVLQRLKTQKDTLDDLYVASECMDHLVAGIDTTGDALCFLIHHLSLPESYSIQQKLREELVAHPIDSFDDLPYLDAVVKEGLRCFSPIPMSLPRKVPSGGRMVAGVFIPEDTIVSCQAYTLHRLDPEVFPSPEKFSPERWLESAGSTARNQMFFAFSTGGRACIGKHLAVLEMKLLLQEVYRSYHTKVWEGMKASMALDDQIIASRPKDQICSITFERLSV</sequence>
<keyword evidence="4 5" id="KW-0408">Iron</keyword>
<dbReference type="GO" id="GO:0005506">
    <property type="term" value="F:iron ion binding"/>
    <property type="evidence" value="ECO:0007669"/>
    <property type="project" value="InterPro"/>
</dbReference>
<evidence type="ECO:0000256" key="2">
    <source>
        <dbReference type="ARBA" id="ARBA00005179"/>
    </source>
</evidence>
<feature type="binding site" description="axial binding residue" evidence="5">
    <location>
        <position position="419"/>
    </location>
    <ligand>
        <name>heme</name>
        <dbReference type="ChEBI" id="CHEBI:30413"/>
    </ligand>
    <ligandPart>
        <name>Fe</name>
        <dbReference type="ChEBI" id="CHEBI:18248"/>
    </ligandPart>
</feature>
<evidence type="ECO:0000256" key="1">
    <source>
        <dbReference type="ARBA" id="ARBA00001971"/>
    </source>
</evidence>
<dbReference type="InterPro" id="IPR036396">
    <property type="entry name" value="Cyt_P450_sf"/>
</dbReference>
<dbReference type="PANTHER" id="PTHR24305">
    <property type="entry name" value="CYTOCHROME P450"/>
    <property type="match status" value="1"/>
</dbReference>
<gene>
    <name evidence="7" type="ORF">OBBRIDRAFT_777818</name>
</gene>
<evidence type="ECO:0000256" key="5">
    <source>
        <dbReference type="PIRSR" id="PIRSR602401-1"/>
    </source>
</evidence>
<dbReference type="GO" id="GO:0016705">
    <property type="term" value="F:oxidoreductase activity, acting on paired donors, with incorporation or reduction of molecular oxygen"/>
    <property type="evidence" value="ECO:0007669"/>
    <property type="project" value="InterPro"/>
</dbReference>
<dbReference type="InterPro" id="IPR002401">
    <property type="entry name" value="Cyt_P450_E_grp-I"/>
</dbReference>
<protein>
    <submittedName>
        <fullName evidence="7">Cytochrome P450</fullName>
    </submittedName>
</protein>
<comment type="cofactor">
    <cofactor evidence="1 5">
        <name>heme</name>
        <dbReference type="ChEBI" id="CHEBI:30413"/>
    </cofactor>
</comment>
<evidence type="ECO:0000313" key="8">
    <source>
        <dbReference type="Proteomes" id="UP000250043"/>
    </source>
</evidence>
<evidence type="ECO:0000256" key="6">
    <source>
        <dbReference type="RuleBase" id="RU000461"/>
    </source>
</evidence>
<dbReference type="Gene3D" id="1.10.630.10">
    <property type="entry name" value="Cytochrome P450"/>
    <property type="match status" value="1"/>
</dbReference>
<dbReference type="EMBL" id="KV722416">
    <property type="protein sequence ID" value="OCH89926.1"/>
    <property type="molecule type" value="Genomic_DNA"/>
</dbReference>
<organism evidence="7 8">
    <name type="scientific">Obba rivulosa</name>
    <dbReference type="NCBI Taxonomy" id="1052685"/>
    <lineage>
        <taxon>Eukaryota</taxon>
        <taxon>Fungi</taxon>
        <taxon>Dikarya</taxon>
        <taxon>Basidiomycota</taxon>
        <taxon>Agaricomycotina</taxon>
        <taxon>Agaricomycetes</taxon>
        <taxon>Polyporales</taxon>
        <taxon>Gelatoporiaceae</taxon>
        <taxon>Obba</taxon>
    </lineage>
</organism>
<keyword evidence="8" id="KW-1185">Reference proteome</keyword>
<keyword evidence="6" id="KW-0503">Monooxygenase</keyword>
<dbReference type="CDD" id="cd11059">
    <property type="entry name" value="CYP_fungal"/>
    <property type="match status" value="1"/>
</dbReference>
<dbReference type="OrthoDB" id="1470350at2759"/>
<dbReference type="SUPFAM" id="SSF48264">
    <property type="entry name" value="Cytochrome P450"/>
    <property type="match status" value="1"/>
</dbReference>
<dbReference type="GO" id="GO:0020037">
    <property type="term" value="F:heme binding"/>
    <property type="evidence" value="ECO:0007669"/>
    <property type="project" value="InterPro"/>
</dbReference>
<keyword evidence="6" id="KW-0560">Oxidoreductase</keyword>